<keyword evidence="6 9" id="KW-0547">Nucleotide-binding</keyword>
<keyword evidence="9 10" id="KW-0227">DNA damage</keyword>
<evidence type="ECO:0000256" key="10">
    <source>
        <dbReference type="RuleBase" id="RU000578"/>
    </source>
</evidence>
<dbReference type="GO" id="GO:0000731">
    <property type="term" value="P:DNA synthesis involved in DNA repair"/>
    <property type="evidence" value="ECO:0007669"/>
    <property type="project" value="TreeGrafter"/>
</dbReference>
<protein>
    <recommendedName>
        <fullName evidence="3 9">DNA replication and repair protein RecF</fullName>
    </recommendedName>
</protein>
<dbReference type="HAMAP" id="MF_00365">
    <property type="entry name" value="RecF"/>
    <property type="match status" value="1"/>
</dbReference>
<dbReference type="InterPro" id="IPR027417">
    <property type="entry name" value="P-loop_NTPase"/>
</dbReference>
<keyword evidence="7 9" id="KW-0067">ATP-binding</keyword>
<dbReference type="InterPro" id="IPR042174">
    <property type="entry name" value="RecF_2"/>
</dbReference>
<dbReference type="Gene3D" id="1.20.1050.90">
    <property type="entry name" value="RecF/RecN/SMC, N-terminal domain"/>
    <property type="match status" value="1"/>
</dbReference>
<evidence type="ECO:0000256" key="2">
    <source>
        <dbReference type="ARBA" id="ARBA00008016"/>
    </source>
</evidence>
<evidence type="ECO:0000256" key="7">
    <source>
        <dbReference type="ARBA" id="ARBA00022840"/>
    </source>
</evidence>
<dbReference type="PROSITE" id="PS00618">
    <property type="entry name" value="RECF_2"/>
    <property type="match status" value="1"/>
</dbReference>
<dbReference type="PANTHER" id="PTHR32182:SF0">
    <property type="entry name" value="DNA REPLICATION AND REPAIR PROTEIN RECF"/>
    <property type="match status" value="1"/>
</dbReference>
<keyword evidence="13" id="KW-1185">Reference proteome</keyword>
<evidence type="ECO:0000256" key="9">
    <source>
        <dbReference type="HAMAP-Rule" id="MF_00365"/>
    </source>
</evidence>
<reference evidence="12 13" key="1">
    <citation type="submission" date="2020-08" db="EMBL/GenBank/DDBJ databases">
        <title>Lysobacter sp. II4 sp. nov., isolated from soil.</title>
        <authorList>
            <person name="Woo C.Y."/>
            <person name="Kim J."/>
        </authorList>
    </citation>
    <scope>NUCLEOTIDE SEQUENCE [LARGE SCALE GENOMIC DNA]</scope>
    <source>
        <strain evidence="12 13">II4</strain>
    </source>
</reference>
<proteinExistence type="inferred from homology"/>
<evidence type="ECO:0000313" key="12">
    <source>
        <dbReference type="EMBL" id="QNP41982.1"/>
    </source>
</evidence>
<accession>A0A7H0G116</accession>
<dbReference type="GO" id="GO:0006260">
    <property type="term" value="P:DNA replication"/>
    <property type="evidence" value="ECO:0007669"/>
    <property type="project" value="UniProtKB-UniRule"/>
</dbReference>
<dbReference type="GO" id="GO:0009432">
    <property type="term" value="P:SOS response"/>
    <property type="evidence" value="ECO:0007669"/>
    <property type="project" value="UniProtKB-UniRule"/>
</dbReference>
<dbReference type="InterPro" id="IPR003395">
    <property type="entry name" value="RecF/RecN/SMC_N"/>
</dbReference>
<keyword evidence="8 9" id="KW-0238">DNA-binding</keyword>
<feature type="binding site" evidence="9">
    <location>
        <begin position="30"/>
        <end position="37"/>
    </location>
    <ligand>
        <name>ATP</name>
        <dbReference type="ChEBI" id="CHEBI:30616"/>
    </ligand>
</feature>
<gene>
    <name evidence="9 12" type="primary">recF</name>
    <name evidence="12" type="ORF">H8B22_07255</name>
</gene>
<keyword evidence="9 10" id="KW-0234">DNA repair</keyword>
<keyword evidence="5 9" id="KW-0235">DNA replication</keyword>
<dbReference type="InterPro" id="IPR001238">
    <property type="entry name" value="DNA-binding_RecF"/>
</dbReference>
<keyword evidence="9 10" id="KW-0742">SOS response</keyword>
<evidence type="ECO:0000256" key="3">
    <source>
        <dbReference type="ARBA" id="ARBA00020170"/>
    </source>
</evidence>
<dbReference type="Gene3D" id="3.40.50.300">
    <property type="entry name" value="P-loop containing nucleotide triphosphate hydrolases"/>
    <property type="match status" value="1"/>
</dbReference>
<dbReference type="PROSITE" id="PS00617">
    <property type="entry name" value="RECF_1"/>
    <property type="match status" value="1"/>
</dbReference>
<organism evidence="12 13">
    <name type="scientific">Agrilutibacter terrestris</name>
    <dbReference type="NCBI Taxonomy" id="2865112"/>
    <lineage>
        <taxon>Bacteria</taxon>
        <taxon>Pseudomonadati</taxon>
        <taxon>Pseudomonadota</taxon>
        <taxon>Gammaproteobacteria</taxon>
        <taxon>Lysobacterales</taxon>
        <taxon>Lysobacteraceae</taxon>
        <taxon>Agrilutibacter</taxon>
    </lineage>
</organism>
<dbReference type="KEGG" id="lsx:H8B22_07255"/>
<keyword evidence="4 9" id="KW-0963">Cytoplasm</keyword>
<dbReference type="GO" id="GO:0003697">
    <property type="term" value="F:single-stranded DNA binding"/>
    <property type="evidence" value="ECO:0007669"/>
    <property type="project" value="UniProtKB-UniRule"/>
</dbReference>
<comment type="similarity">
    <text evidence="2 9 10">Belongs to the RecF family.</text>
</comment>
<sequence>MHVTRLDLRQLRRFDEVTLAPGSGLNLITGDNGAGKTSVLEGLHLMAYGRSFRGRVRDGLVRAGHPALEVFVQWQERVPAGPGRVDAGRADAPAAAPRLRKAGLRHSGQGWSGRLDGNAVAHLGELCAALAVVSFDPGSHILVSGGGEPRRRFLDWGLFHVEQDFLGLWRRYSRALRQRNALLKSRASGGQLDAWDHELAEAGEPLTRAREAYLDALAPHYTALLADLVPGVGLGSLRYAPGWRRDEMSLADALLLNRDRDLASGHTSAGPHRADWALAFAGLPGREALSRGQAKLTALAALLAQAEHYAAQRGEWPVVALDDLASELDRSHQRRVLERLLASGAQVFVTGTEAPPALTGWDAGPMHVFHVKHGTVEAGDTAGPAVP</sequence>
<dbReference type="Proteomes" id="UP000516018">
    <property type="component" value="Chromosome"/>
</dbReference>
<dbReference type="RefSeq" id="WP_187713416.1">
    <property type="nucleotide sequence ID" value="NZ_CP060820.1"/>
</dbReference>
<evidence type="ECO:0000256" key="6">
    <source>
        <dbReference type="ARBA" id="ARBA00022741"/>
    </source>
</evidence>
<feature type="domain" description="RecF/RecN/SMC N-terminal" evidence="11">
    <location>
        <begin position="3"/>
        <end position="353"/>
    </location>
</feature>
<evidence type="ECO:0000256" key="8">
    <source>
        <dbReference type="ARBA" id="ARBA00023125"/>
    </source>
</evidence>
<dbReference type="GO" id="GO:0005524">
    <property type="term" value="F:ATP binding"/>
    <property type="evidence" value="ECO:0007669"/>
    <property type="project" value="UniProtKB-UniRule"/>
</dbReference>
<evidence type="ECO:0000313" key="13">
    <source>
        <dbReference type="Proteomes" id="UP000516018"/>
    </source>
</evidence>
<name>A0A7H0G116_9GAMM</name>
<evidence type="ECO:0000256" key="4">
    <source>
        <dbReference type="ARBA" id="ARBA00022490"/>
    </source>
</evidence>
<dbReference type="EMBL" id="CP060820">
    <property type="protein sequence ID" value="QNP41982.1"/>
    <property type="molecule type" value="Genomic_DNA"/>
</dbReference>
<evidence type="ECO:0000259" key="11">
    <source>
        <dbReference type="Pfam" id="PF02463"/>
    </source>
</evidence>
<evidence type="ECO:0000256" key="1">
    <source>
        <dbReference type="ARBA" id="ARBA00004496"/>
    </source>
</evidence>
<dbReference type="NCBIfam" id="TIGR00611">
    <property type="entry name" value="recf"/>
    <property type="match status" value="1"/>
</dbReference>
<comment type="subcellular location">
    <subcellularLocation>
        <location evidence="1 9 10">Cytoplasm</location>
    </subcellularLocation>
</comment>
<dbReference type="PANTHER" id="PTHR32182">
    <property type="entry name" value="DNA REPLICATION AND REPAIR PROTEIN RECF"/>
    <property type="match status" value="1"/>
</dbReference>
<dbReference type="Pfam" id="PF02463">
    <property type="entry name" value="SMC_N"/>
    <property type="match status" value="1"/>
</dbReference>
<dbReference type="AlphaFoldDB" id="A0A7H0G116"/>
<dbReference type="GO" id="GO:0005737">
    <property type="term" value="C:cytoplasm"/>
    <property type="evidence" value="ECO:0007669"/>
    <property type="project" value="UniProtKB-SubCell"/>
</dbReference>
<dbReference type="GO" id="GO:0006302">
    <property type="term" value="P:double-strand break repair"/>
    <property type="evidence" value="ECO:0007669"/>
    <property type="project" value="TreeGrafter"/>
</dbReference>
<comment type="function">
    <text evidence="9 10">The RecF protein is involved in DNA metabolism; it is required for DNA replication and normal SOS inducibility. RecF binds preferentially to single-stranded, linear DNA. It also seems to bind ATP.</text>
</comment>
<evidence type="ECO:0000256" key="5">
    <source>
        <dbReference type="ARBA" id="ARBA00022705"/>
    </source>
</evidence>
<dbReference type="SUPFAM" id="SSF52540">
    <property type="entry name" value="P-loop containing nucleoside triphosphate hydrolases"/>
    <property type="match status" value="1"/>
</dbReference>
<dbReference type="InterPro" id="IPR018078">
    <property type="entry name" value="DNA-binding_RecF_CS"/>
</dbReference>